<reference evidence="2" key="1">
    <citation type="submission" date="2017-01" db="EMBL/GenBank/DDBJ databases">
        <authorList>
            <person name="Varghese N."/>
            <person name="Submissions S."/>
        </authorList>
    </citation>
    <scope>NUCLEOTIDE SEQUENCE [LARGE SCALE GENOMIC DNA]</scope>
    <source>
        <strain evidence="2">ASpG1</strain>
    </source>
</reference>
<dbReference type="AlphaFoldDB" id="A0A1N6TJF0"/>
<dbReference type="Gene3D" id="2.40.10.220">
    <property type="entry name" value="predicted glycosyltransferase like domains"/>
    <property type="match status" value="1"/>
</dbReference>
<dbReference type="RefSeq" id="WP_076488918.1">
    <property type="nucleotide sequence ID" value="NZ_FTMS01000010.1"/>
</dbReference>
<dbReference type="Proteomes" id="UP000186400">
    <property type="component" value="Unassembled WGS sequence"/>
</dbReference>
<gene>
    <name evidence="1" type="ORF">SAMN05920897_11077</name>
</gene>
<organism evidence="1 2">
    <name type="scientific">Alkalispirochaeta americana</name>
    <dbReference type="NCBI Taxonomy" id="159291"/>
    <lineage>
        <taxon>Bacteria</taxon>
        <taxon>Pseudomonadati</taxon>
        <taxon>Spirochaetota</taxon>
        <taxon>Spirochaetia</taxon>
        <taxon>Spirochaetales</taxon>
        <taxon>Spirochaetaceae</taxon>
        <taxon>Alkalispirochaeta</taxon>
    </lineage>
</organism>
<protein>
    <recommendedName>
        <fullName evidence="3">PilZ domain-containing protein</fullName>
    </recommendedName>
</protein>
<name>A0A1N6TJF0_9SPIO</name>
<dbReference type="EMBL" id="FTMS01000010">
    <property type="protein sequence ID" value="SIQ53236.1"/>
    <property type="molecule type" value="Genomic_DNA"/>
</dbReference>
<proteinExistence type="predicted"/>
<dbReference type="OrthoDB" id="356575at2"/>
<evidence type="ECO:0008006" key="3">
    <source>
        <dbReference type="Google" id="ProtNLM"/>
    </source>
</evidence>
<keyword evidence="2" id="KW-1185">Reference proteome</keyword>
<evidence type="ECO:0000313" key="2">
    <source>
        <dbReference type="Proteomes" id="UP000186400"/>
    </source>
</evidence>
<dbReference type="STRING" id="159291.SAMN05920897_11077"/>
<sequence>MVRFLVTAQYETAIVKDYRSIQAVLHKFPGSVVYFNADSRMPAGTLDQVVKSVLSGKEKHGADVGLLSYNNDPDQARRYLLDIGITCGYITLNIGFEKSARIIIKALEAAEARGDRRFVRVRVPRGKASLNIITNADGRPLSGTILDISEVGMACILDTDYSVGTVFPDIQLRLWGTLCNASATIAGKRETPQGKVSVLLFEKFTDGGVRGKVYSFLQRVMQHEVDSLL</sequence>
<accession>A0A1N6TJF0</accession>
<evidence type="ECO:0000313" key="1">
    <source>
        <dbReference type="EMBL" id="SIQ53236.1"/>
    </source>
</evidence>